<proteinExistence type="predicted"/>
<gene>
    <name evidence="1" type="ORF">A306_00000061</name>
</gene>
<evidence type="ECO:0000313" key="1">
    <source>
        <dbReference type="EMBL" id="PKK32706.1"/>
    </source>
</evidence>
<dbReference type="AlphaFoldDB" id="A0A2I0MSQ3"/>
<sequence>MMSSMEDYQVSSVQGSMKTIQPMQNQNAVMSDGDYYQIINPKGLQKQVAQQGVTGHHSQFHQHPDCVTADLNCAFLY</sequence>
<reference evidence="1 2" key="1">
    <citation type="journal article" date="2013" name="Science">
        <title>Genomic diversity and evolution of the head crest in the rock pigeon.</title>
        <authorList>
            <person name="Shapiro M.D."/>
            <person name="Kronenberg Z."/>
            <person name="Li C."/>
            <person name="Domyan E.T."/>
            <person name="Pan H."/>
            <person name="Campbell M."/>
            <person name="Tan H."/>
            <person name="Huff C.D."/>
            <person name="Hu H."/>
            <person name="Vickrey A.I."/>
            <person name="Nielsen S.C."/>
            <person name="Stringham S.A."/>
            <person name="Hu H."/>
            <person name="Willerslev E."/>
            <person name="Gilbert M.T."/>
            <person name="Yandell M."/>
            <person name="Zhang G."/>
            <person name="Wang J."/>
        </authorList>
    </citation>
    <scope>NUCLEOTIDE SEQUENCE [LARGE SCALE GENOMIC DNA]</scope>
    <source>
        <tissue evidence="1">Blood</tissue>
    </source>
</reference>
<dbReference type="InParanoid" id="A0A2I0MSQ3"/>
<name>A0A2I0MSQ3_COLLI</name>
<organism evidence="1 2">
    <name type="scientific">Columba livia</name>
    <name type="common">Rock dove</name>
    <dbReference type="NCBI Taxonomy" id="8932"/>
    <lineage>
        <taxon>Eukaryota</taxon>
        <taxon>Metazoa</taxon>
        <taxon>Chordata</taxon>
        <taxon>Craniata</taxon>
        <taxon>Vertebrata</taxon>
        <taxon>Euteleostomi</taxon>
        <taxon>Archelosauria</taxon>
        <taxon>Archosauria</taxon>
        <taxon>Dinosauria</taxon>
        <taxon>Saurischia</taxon>
        <taxon>Theropoda</taxon>
        <taxon>Coelurosauria</taxon>
        <taxon>Aves</taxon>
        <taxon>Neognathae</taxon>
        <taxon>Neoaves</taxon>
        <taxon>Columbimorphae</taxon>
        <taxon>Columbiformes</taxon>
        <taxon>Columbidae</taxon>
        <taxon>Columba</taxon>
    </lineage>
</organism>
<protein>
    <submittedName>
        <fullName evidence="1">Uncharacterized protein</fullName>
    </submittedName>
</protein>
<evidence type="ECO:0000313" key="2">
    <source>
        <dbReference type="Proteomes" id="UP000053872"/>
    </source>
</evidence>
<dbReference type="Proteomes" id="UP000053872">
    <property type="component" value="Unassembled WGS sequence"/>
</dbReference>
<dbReference type="EMBL" id="AKCR02000003">
    <property type="protein sequence ID" value="PKK32706.1"/>
    <property type="molecule type" value="Genomic_DNA"/>
</dbReference>
<comment type="caution">
    <text evidence="1">The sequence shown here is derived from an EMBL/GenBank/DDBJ whole genome shotgun (WGS) entry which is preliminary data.</text>
</comment>
<accession>A0A2I0MSQ3</accession>
<keyword evidence="2" id="KW-1185">Reference proteome</keyword>